<dbReference type="CDD" id="cd05403">
    <property type="entry name" value="NT_KNTase_like"/>
    <property type="match status" value="1"/>
</dbReference>
<dbReference type="Pfam" id="PF18765">
    <property type="entry name" value="Polbeta"/>
    <property type="match status" value="1"/>
</dbReference>
<feature type="domain" description="Polymerase beta nucleotidyltransferase" evidence="1">
    <location>
        <begin position="26"/>
        <end position="120"/>
    </location>
</feature>
<proteinExistence type="predicted"/>
<reference evidence="2 3" key="1">
    <citation type="journal article" date="2016" name="Nat. Commun.">
        <title>Thousands of microbial genomes shed light on interconnected biogeochemical processes in an aquifer system.</title>
        <authorList>
            <person name="Anantharaman K."/>
            <person name="Brown C.T."/>
            <person name="Hug L.A."/>
            <person name="Sharon I."/>
            <person name="Castelle C.J."/>
            <person name="Probst A.J."/>
            <person name="Thomas B.C."/>
            <person name="Singh A."/>
            <person name="Wilkins M.J."/>
            <person name="Karaoz U."/>
            <person name="Brodie E.L."/>
            <person name="Williams K.H."/>
            <person name="Hubbard S.S."/>
            <person name="Banfield J.F."/>
        </authorList>
    </citation>
    <scope>NUCLEOTIDE SEQUENCE [LARGE SCALE GENOMIC DNA]</scope>
</reference>
<dbReference type="Proteomes" id="UP000178893">
    <property type="component" value="Unassembled WGS sequence"/>
</dbReference>
<accession>A0A1G2DVB7</accession>
<dbReference type="PANTHER" id="PTHR43852:SF4">
    <property type="entry name" value="NUCLEOTIDYLTRANSFERASE"/>
    <property type="match status" value="1"/>
</dbReference>
<organism evidence="2 3">
    <name type="scientific">Candidatus Nealsonbacteria bacterium RBG_13_37_56</name>
    <dbReference type="NCBI Taxonomy" id="1801661"/>
    <lineage>
        <taxon>Bacteria</taxon>
        <taxon>Candidatus Nealsoniibacteriota</taxon>
    </lineage>
</organism>
<dbReference type="InterPro" id="IPR043519">
    <property type="entry name" value="NT_sf"/>
</dbReference>
<dbReference type="EMBL" id="MHLW01000031">
    <property type="protein sequence ID" value="OGZ17579.1"/>
    <property type="molecule type" value="Genomic_DNA"/>
</dbReference>
<evidence type="ECO:0000259" key="1">
    <source>
        <dbReference type="Pfam" id="PF18765"/>
    </source>
</evidence>
<name>A0A1G2DVB7_9BACT</name>
<evidence type="ECO:0000313" key="3">
    <source>
        <dbReference type="Proteomes" id="UP000178893"/>
    </source>
</evidence>
<dbReference type="InterPro" id="IPR041633">
    <property type="entry name" value="Polbeta"/>
</dbReference>
<dbReference type="Gene3D" id="3.30.460.10">
    <property type="entry name" value="Beta Polymerase, domain 2"/>
    <property type="match status" value="1"/>
</dbReference>
<dbReference type="NCBIfam" id="NF047752">
    <property type="entry name" value="MntA_antitoxin"/>
    <property type="match status" value="1"/>
</dbReference>
<gene>
    <name evidence="2" type="ORF">A2V72_02260</name>
</gene>
<protein>
    <recommendedName>
        <fullName evidence="1">Polymerase beta nucleotidyltransferase domain-containing protein</fullName>
    </recommendedName>
</protein>
<dbReference type="PANTHER" id="PTHR43852">
    <property type="entry name" value="NUCLEOTIDYLTRANSFERASE"/>
    <property type="match status" value="1"/>
</dbReference>
<dbReference type="SUPFAM" id="SSF81301">
    <property type="entry name" value="Nucleotidyltransferase"/>
    <property type="match status" value="1"/>
</dbReference>
<evidence type="ECO:0000313" key="2">
    <source>
        <dbReference type="EMBL" id="OGZ17579.1"/>
    </source>
</evidence>
<dbReference type="InterPro" id="IPR052930">
    <property type="entry name" value="TA_antitoxin_MntA"/>
</dbReference>
<comment type="caution">
    <text evidence="2">The sequence shown here is derived from an EMBL/GenBank/DDBJ whole genome shotgun (WGS) entry which is preliminary data.</text>
</comment>
<dbReference type="AlphaFoldDB" id="A0A1G2DVB7"/>
<sequence length="156" mass="18912">MSKAFFVYFFVKAWYYKIINMDYSKEKIKKVAEEYQLIDIYIFGSQVSGFQREGSDFDVAVRFKNDLPKKDKRARVYANLFSELNLCFKNKKLDLVFIQEVPLHFQFKIINEGRIIYTDNLEDSLNFQERTANYYRDYKYFIDEYFQGVLEFSTKK</sequence>